<dbReference type="Gene3D" id="1.20.1640.10">
    <property type="entry name" value="Multidrug efflux transporter AcrB transmembrane domain"/>
    <property type="match status" value="1"/>
</dbReference>
<comment type="function">
    <text evidence="9">Part of the Sec protein translocase complex. Interacts with the SecYEG preprotein conducting channel. SecDF uses the proton motive force (PMF) to complete protein translocation after the ATP-dependent function of SecA.</text>
</comment>
<dbReference type="InterPro" id="IPR048631">
    <property type="entry name" value="SecD_1st"/>
</dbReference>
<feature type="transmembrane region" description="Helical" evidence="9">
    <location>
        <begin position="317"/>
        <end position="338"/>
    </location>
</feature>
<comment type="subcellular location">
    <subcellularLocation>
        <location evidence="1 9">Cell membrane</location>
        <topology evidence="1 9">Multi-pass membrane protein</topology>
    </subcellularLocation>
</comment>
<comment type="caution">
    <text evidence="13">The sequence shown here is derived from an EMBL/GenBank/DDBJ whole genome shotgun (WGS) entry which is preliminary data.</text>
</comment>
<proteinExistence type="inferred from homology"/>
<dbReference type="SUPFAM" id="SSF82866">
    <property type="entry name" value="Multidrug efflux transporter AcrB transmembrane domain"/>
    <property type="match status" value="1"/>
</dbReference>
<evidence type="ECO:0000259" key="10">
    <source>
        <dbReference type="Pfam" id="PF02355"/>
    </source>
</evidence>
<evidence type="ECO:0000313" key="14">
    <source>
        <dbReference type="Proteomes" id="UP000178964"/>
    </source>
</evidence>
<dbReference type="Pfam" id="PF22599">
    <property type="entry name" value="SecDF_P1_head"/>
    <property type="match status" value="1"/>
</dbReference>
<feature type="domain" description="Protein export membrane protein SecD/SecF C-terminal" evidence="10">
    <location>
        <begin position="249"/>
        <end position="423"/>
    </location>
</feature>
<dbReference type="GO" id="GO:0015450">
    <property type="term" value="F:protein-transporting ATPase activity"/>
    <property type="evidence" value="ECO:0007669"/>
    <property type="project" value="InterPro"/>
</dbReference>
<evidence type="ECO:0000256" key="5">
    <source>
        <dbReference type="ARBA" id="ARBA00022927"/>
    </source>
</evidence>
<evidence type="ECO:0000256" key="1">
    <source>
        <dbReference type="ARBA" id="ARBA00004651"/>
    </source>
</evidence>
<evidence type="ECO:0000256" key="6">
    <source>
        <dbReference type="ARBA" id="ARBA00022989"/>
    </source>
</evidence>
<accession>A0A1F4VPG0</accession>
<protein>
    <recommendedName>
        <fullName evidence="9">Protein translocase subunit SecD</fullName>
    </recommendedName>
</protein>
<dbReference type="PANTHER" id="PTHR30081:SF1">
    <property type="entry name" value="PROTEIN TRANSLOCASE SUBUNIT SECD"/>
    <property type="match status" value="1"/>
</dbReference>
<dbReference type="InterPro" id="IPR055344">
    <property type="entry name" value="SecD_SecF_C_bact"/>
</dbReference>
<sequence length="449" mass="49124">MKLLTRNNILLFLVVLLISFCSFIVLPRSTPTTLKIGSFQRDLQIKKGLDLEGGVQLIYKVELDGIDSADREDAFSGVKSVMERRVNFFGVSEALVNTSQSGDNYRLYVELPGVYDVDEALNVIGKTAKLDFRVVDNSAPDPTTPEYTQSGLTGSNLKKAQVAFDQNTGEAQVAIQFDDEGSRKFEEITRNNLNKPLAIFLDDQLITAPTVQTTILDGNAVISGSFTKDTAKQLAIQLNGGALPAPVTLEQQKTVGASLGDTSVKSSIVAGIIGLILVALFMTSYYGVLGFIAVISLLCYALITLTIYILLPVTLTLPGIAGFLLSIGMTVDSAILIFERLKDEVRLGVDNKFAVESAFTKAWNSIRDANVNTLIVCFILFNPLNLQFLNSSGLVRGFALTLSMGIFIGLFTGIVIVRTIIRVFYLNDFELELGRIRLPRFSFRGIRND</sequence>
<feature type="transmembrane region" description="Helical" evidence="9">
    <location>
        <begin position="369"/>
        <end position="388"/>
    </location>
</feature>
<evidence type="ECO:0000256" key="4">
    <source>
        <dbReference type="ARBA" id="ARBA00022692"/>
    </source>
</evidence>
<keyword evidence="4 9" id="KW-0812">Transmembrane</keyword>
<dbReference type="InterPro" id="IPR001036">
    <property type="entry name" value="Acrflvin-R"/>
</dbReference>
<evidence type="ECO:0000259" key="11">
    <source>
        <dbReference type="Pfam" id="PF21760"/>
    </source>
</evidence>
<comment type="caution">
    <text evidence="9">Lacks conserved residue(s) required for the propagation of feature annotation.</text>
</comment>
<evidence type="ECO:0000313" key="13">
    <source>
        <dbReference type="EMBL" id="OGC59076.1"/>
    </source>
</evidence>
<dbReference type="Pfam" id="PF02355">
    <property type="entry name" value="SecD_SecF_C"/>
    <property type="match status" value="1"/>
</dbReference>
<feature type="transmembrane region" description="Helical" evidence="9">
    <location>
        <begin position="263"/>
        <end position="281"/>
    </location>
</feature>
<dbReference type="InterPro" id="IPR022813">
    <property type="entry name" value="SecD/SecF_arch_bac"/>
</dbReference>
<dbReference type="PANTHER" id="PTHR30081">
    <property type="entry name" value="PROTEIN-EXPORT MEMBRANE PROTEIN SEC"/>
    <property type="match status" value="1"/>
</dbReference>
<dbReference type="AlphaFoldDB" id="A0A1F4VPG0"/>
<organism evidence="13 14">
    <name type="scientific">candidate division WWE3 bacterium RIFCSPLOWO2_01_FULL_42_11</name>
    <dbReference type="NCBI Taxonomy" id="1802627"/>
    <lineage>
        <taxon>Bacteria</taxon>
        <taxon>Katanobacteria</taxon>
    </lineage>
</organism>
<dbReference type="NCBIfam" id="TIGR01129">
    <property type="entry name" value="secD"/>
    <property type="match status" value="1"/>
</dbReference>
<dbReference type="GO" id="GO:0065002">
    <property type="term" value="P:intracellular protein transmembrane transport"/>
    <property type="evidence" value="ECO:0007669"/>
    <property type="project" value="UniProtKB-UniRule"/>
</dbReference>
<reference evidence="13 14" key="1">
    <citation type="journal article" date="2016" name="Nat. Commun.">
        <title>Thousands of microbial genomes shed light on interconnected biogeochemical processes in an aquifer system.</title>
        <authorList>
            <person name="Anantharaman K."/>
            <person name="Brown C.T."/>
            <person name="Hug L.A."/>
            <person name="Sharon I."/>
            <person name="Castelle C.J."/>
            <person name="Probst A.J."/>
            <person name="Thomas B.C."/>
            <person name="Singh A."/>
            <person name="Wilkins M.J."/>
            <person name="Karaoz U."/>
            <person name="Brodie E.L."/>
            <person name="Williams K.H."/>
            <person name="Hubbard S.S."/>
            <person name="Banfield J.F."/>
        </authorList>
    </citation>
    <scope>NUCLEOTIDE SEQUENCE [LARGE SCALE GENOMIC DNA]</scope>
</reference>
<dbReference type="GO" id="GO:0005886">
    <property type="term" value="C:plasma membrane"/>
    <property type="evidence" value="ECO:0007669"/>
    <property type="project" value="UniProtKB-SubCell"/>
</dbReference>
<dbReference type="InterPro" id="IPR054384">
    <property type="entry name" value="SecDF_P1_head"/>
</dbReference>
<dbReference type="InterPro" id="IPR005791">
    <property type="entry name" value="SecD"/>
</dbReference>
<dbReference type="GO" id="GO:0006605">
    <property type="term" value="P:protein targeting"/>
    <property type="evidence" value="ECO:0007669"/>
    <property type="project" value="UniProtKB-UniRule"/>
</dbReference>
<dbReference type="Proteomes" id="UP000178964">
    <property type="component" value="Unassembled WGS sequence"/>
</dbReference>
<feature type="domain" description="Protein translocase subunit SecDF P1" evidence="11">
    <location>
        <begin position="79"/>
        <end position="136"/>
    </location>
</feature>
<keyword evidence="7 9" id="KW-0811">Translocation</keyword>
<feature type="transmembrane region" description="Helical" evidence="9">
    <location>
        <begin position="288"/>
        <end position="311"/>
    </location>
</feature>
<dbReference type="InterPro" id="IPR048634">
    <property type="entry name" value="SecD_SecF_C"/>
</dbReference>
<dbReference type="Gene3D" id="3.30.70.3220">
    <property type="match status" value="1"/>
</dbReference>
<dbReference type="GO" id="GO:0043952">
    <property type="term" value="P:protein transport by the Sec complex"/>
    <property type="evidence" value="ECO:0007669"/>
    <property type="project" value="UniProtKB-UniRule"/>
</dbReference>
<comment type="similarity">
    <text evidence="9">Belongs to the SecD/SecF family. SecD subfamily.</text>
</comment>
<keyword evidence="5 9" id="KW-0653">Protein transport</keyword>
<gene>
    <name evidence="9" type="primary">secD</name>
    <name evidence="13" type="ORF">A3A70_00165</name>
</gene>
<keyword evidence="2 9" id="KW-0813">Transport</keyword>
<name>A0A1F4VPG0_UNCKA</name>
<keyword evidence="6 9" id="KW-1133">Transmembrane helix</keyword>
<evidence type="ECO:0000256" key="2">
    <source>
        <dbReference type="ARBA" id="ARBA00022448"/>
    </source>
</evidence>
<feature type="transmembrane region" description="Helical" evidence="9">
    <location>
        <begin position="394"/>
        <end position="417"/>
    </location>
</feature>
<keyword evidence="8 9" id="KW-0472">Membrane</keyword>
<dbReference type="STRING" id="1802627.A3A70_00165"/>
<dbReference type="NCBIfam" id="TIGR00916">
    <property type="entry name" value="2A0604s01"/>
    <property type="match status" value="1"/>
</dbReference>
<evidence type="ECO:0000256" key="3">
    <source>
        <dbReference type="ARBA" id="ARBA00022475"/>
    </source>
</evidence>
<dbReference type="EMBL" id="MEVK01000024">
    <property type="protein sequence ID" value="OGC59076.1"/>
    <property type="molecule type" value="Genomic_DNA"/>
</dbReference>
<dbReference type="Pfam" id="PF21760">
    <property type="entry name" value="SecD_1st"/>
    <property type="match status" value="1"/>
</dbReference>
<dbReference type="PRINTS" id="PR00702">
    <property type="entry name" value="ACRIFLAVINRP"/>
</dbReference>
<feature type="domain" description="SecDF P1 head subdomain" evidence="12">
    <location>
        <begin position="149"/>
        <end position="245"/>
    </location>
</feature>
<evidence type="ECO:0000256" key="9">
    <source>
        <dbReference type="HAMAP-Rule" id="MF_01463"/>
    </source>
</evidence>
<comment type="subunit">
    <text evidence="9">Forms a complex with SecF. Part of the essential Sec protein translocation apparatus which comprises SecA, SecYEG and auxiliary proteins SecDF. Other proteins may also be involved.</text>
</comment>
<dbReference type="HAMAP" id="MF_01463_B">
    <property type="entry name" value="SecD_B"/>
    <property type="match status" value="1"/>
</dbReference>
<evidence type="ECO:0000256" key="7">
    <source>
        <dbReference type="ARBA" id="ARBA00023010"/>
    </source>
</evidence>
<keyword evidence="3 9" id="KW-1003">Cell membrane</keyword>
<evidence type="ECO:0000259" key="12">
    <source>
        <dbReference type="Pfam" id="PF22599"/>
    </source>
</evidence>
<evidence type="ECO:0000256" key="8">
    <source>
        <dbReference type="ARBA" id="ARBA00023136"/>
    </source>
</evidence>